<dbReference type="EMBL" id="BAABKG010000001">
    <property type="protein sequence ID" value="GAA5143524.1"/>
    <property type="molecule type" value="Genomic_DNA"/>
</dbReference>
<dbReference type="InterPro" id="IPR028978">
    <property type="entry name" value="Chorismate_lyase_/UTRA_dom_sf"/>
</dbReference>
<dbReference type="Gene3D" id="3.40.1410.10">
    <property type="entry name" value="Chorismate lyase-like"/>
    <property type="match status" value="1"/>
</dbReference>
<dbReference type="SMART" id="SM00345">
    <property type="entry name" value="HTH_GNTR"/>
    <property type="match status" value="1"/>
</dbReference>
<keyword evidence="2" id="KW-0238">DNA-binding</keyword>
<dbReference type="InterPro" id="IPR036388">
    <property type="entry name" value="WH-like_DNA-bd_sf"/>
</dbReference>
<organism evidence="5 6">
    <name type="scientific">Nocardioides marinquilinus</name>
    <dbReference type="NCBI Taxonomy" id="1210400"/>
    <lineage>
        <taxon>Bacteria</taxon>
        <taxon>Bacillati</taxon>
        <taxon>Actinomycetota</taxon>
        <taxon>Actinomycetes</taxon>
        <taxon>Propionibacteriales</taxon>
        <taxon>Nocardioidaceae</taxon>
        <taxon>Nocardioides</taxon>
    </lineage>
</organism>
<keyword evidence="1" id="KW-0805">Transcription regulation</keyword>
<dbReference type="PANTHER" id="PTHR44846">
    <property type="entry name" value="MANNOSYL-D-GLYCERATE TRANSPORT/METABOLISM SYSTEM REPRESSOR MNGR-RELATED"/>
    <property type="match status" value="1"/>
</dbReference>
<dbReference type="RefSeq" id="WP_345454971.1">
    <property type="nucleotide sequence ID" value="NZ_BAABKG010000001.1"/>
</dbReference>
<dbReference type="InterPro" id="IPR011663">
    <property type="entry name" value="UTRA"/>
</dbReference>
<dbReference type="SUPFAM" id="SSF64288">
    <property type="entry name" value="Chorismate lyase-like"/>
    <property type="match status" value="1"/>
</dbReference>
<dbReference type="InterPro" id="IPR000524">
    <property type="entry name" value="Tscrpt_reg_HTH_GntR"/>
</dbReference>
<dbReference type="Pfam" id="PF07702">
    <property type="entry name" value="UTRA"/>
    <property type="match status" value="1"/>
</dbReference>
<name>A0ABP9PCI5_9ACTN</name>
<gene>
    <name evidence="5" type="ORF">GCM10023340_09090</name>
</gene>
<evidence type="ECO:0000259" key="4">
    <source>
        <dbReference type="PROSITE" id="PS50949"/>
    </source>
</evidence>
<dbReference type="InterPro" id="IPR036390">
    <property type="entry name" value="WH_DNA-bd_sf"/>
</dbReference>
<dbReference type="CDD" id="cd07377">
    <property type="entry name" value="WHTH_GntR"/>
    <property type="match status" value="1"/>
</dbReference>
<dbReference type="Pfam" id="PF00392">
    <property type="entry name" value="GntR"/>
    <property type="match status" value="1"/>
</dbReference>
<feature type="domain" description="HTH gntR-type" evidence="4">
    <location>
        <begin position="21"/>
        <end position="89"/>
    </location>
</feature>
<dbReference type="Gene3D" id="1.10.10.10">
    <property type="entry name" value="Winged helix-like DNA-binding domain superfamily/Winged helix DNA-binding domain"/>
    <property type="match status" value="1"/>
</dbReference>
<evidence type="ECO:0000313" key="5">
    <source>
        <dbReference type="EMBL" id="GAA5143524.1"/>
    </source>
</evidence>
<reference evidence="6" key="1">
    <citation type="journal article" date="2019" name="Int. J. Syst. Evol. Microbiol.">
        <title>The Global Catalogue of Microorganisms (GCM) 10K type strain sequencing project: providing services to taxonomists for standard genome sequencing and annotation.</title>
        <authorList>
            <consortium name="The Broad Institute Genomics Platform"/>
            <consortium name="The Broad Institute Genome Sequencing Center for Infectious Disease"/>
            <person name="Wu L."/>
            <person name="Ma J."/>
        </authorList>
    </citation>
    <scope>NUCLEOTIDE SEQUENCE [LARGE SCALE GENOMIC DNA]</scope>
    <source>
        <strain evidence="6">JCM 18459</strain>
    </source>
</reference>
<comment type="caution">
    <text evidence="5">The sequence shown here is derived from an EMBL/GenBank/DDBJ whole genome shotgun (WGS) entry which is preliminary data.</text>
</comment>
<accession>A0ABP9PCI5</accession>
<sequence length="263" mass="28647">MSAQRTLPRLGRSVTTGRASRGVYGSAKLALRRLVTEQAQAGVTRLPSEDELAEQLEVSRATVRSALQSLQRDGLVQRVHGRGTFVNRHALAITANIVQDWPFARLLSALGHRVESRIESLSVGPCEARLPASMAAAQDGDLCLVERVFHASGRPAVLCVDHVPADRLTTPVDGLTGEESVFEFVRRHTGRRVRYSVADLVPVVADAAVAARLGVEAGTPLLLLEHTHIDDDDEPVAFTRAYVGEQLRFSVVRTYAEAEEDIE</sequence>
<dbReference type="PRINTS" id="PR00035">
    <property type="entry name" value="HTHGNTR"/>
</dbReference>
<evidence type="ECO:0000256" key="1">
    <source>
        <dbReference type="ARBA" id="ARBA00023015"/>
    </source>
</evidence>
<dbReference type="SUPFAM" id="SSF46785">
    <property type="entry name" value="Winged helix' DNA-binding domain"/>
    <property type="match status" value="1"/>
</dbReference>
<keyword evidence="3" id="KW-0804">Transcription</keyword>
<dbReference type="Proteomes" id="UP001500221">
    <property type="component" value="Unassembled WGS sequence"/>
</dbReference>
<evidence type="ECO:0000256" key="2">
    <source>
        <dbReference type="ARBA" id="ARBA00023125"/>
    </source>
</evidence>
<keyword evidence="6" id="KW-1185">Reference proteome</keyword>
<dbReference type="SMART" id="SM00866">
    <property type="entry name" value="UTRA"/>
    <property type="match status" value="1"/>
</dbReference>
<evidence type="ECO:0000256" key="3">
    <source>
        <dbReference type="ARBA" id="ARBA00023163"/>
    </source>
</evidence>
<proteinExistence type="predicted"/>
<dbReference type="PANTHER" id="PTHR44846:SF17">
    <property type="entry name" value="GNTR-FAMILY TRANSCRIPTIONAL REGULATOR"/>
    <property type="match status" value="1"/>
</dbReference>
<protein>
    <submittedName>
        <fullName evidence="5">GntR family transcriptional regulator</fullName>
    </submittedName>
</protein>
<dbReference type="PROSITE" id="PS50949">
    <property type="entry name" value="HTH_GNTR"/>
    <property type="match status" value="1"/>
</dbReference>
<evidence type="ECO:0000313" key="6">
    <source>
        <dbReference type="Proteomes" id="UP001500221"/>
    </source>
</evidence>
<dbReference type="InterPro" id="IPR050679">
    <property type="entry name" value="Bact_HTH_transcr_reg"/>
</dbReference>